<evidence type="ECO:0000256" key="1">
    <source>
        <dbReference type="SAM" id="MobiDB-lite"/>
    </source>
</evidence>
<protein>
    <submittedName>
        <fullName evidence="2">Uncharacterized protein</fullName>
    </submittedName>
</protein>
<organism evidence="2 3">
    <name type="scientific">Streptosporangium canum</name>
    <dbReference type="NCBI Taxonomy" id="324952"/>
    <lineage>
        <taxon>Bacteria</taxon>
        <taxon>Bacillati</taxon>
        <taxon>Actinomycetota</taxon>
        <taxon>Actinomycetes</taxon>
        <taxon>Streptosporangiales</taxon>
        <taxon>Streptosporangiaceae</taxon>
        <taxon>Streptosporangium</taxon>
    </lineage>
</organism>
<reference evidence="3" key="1">
    <citation type="submission" date="2016-10" db="EMBL/GenBank/DDBJ databases">
        <authorList>
            <person name="Varghese N."/>
            <person name="Submissions S."/>
        </authorList>
    </citation>
    <scope>NUCLEOTIDE SEQUENCE [LARGE SCALE GENOMIC DNA]</scope>
    <source>
        <strain evidence="3">CGMCC 4.2126</strain>
    </source>
</reference>
<evidence type="ECO:0000313" key="3">
    <source>
        <dbReference type="Proteomes" id="UP000199111"/>
    </source>
</evidence>
<proteinExistence type="predicted"/>
<gene>
    <name evidence="2" type="ORF">SAMN05216275_13245</name>
</gene>
<accession>A0A1I4BM98</accession>
<dbReference type="AlphaFoldDB" id="A0A1I4BM98"/>
<name>A0A1I4BM98_9ACTN</name>
<dbReference type="EMBL" id="FOQY01000032">
    <property type="protein sequence ID" value="SFK68991.1"/>
    <property type="molecule type" value="Genomic_DNA"/>
</dbReference>
<feature type="compositionally biased region" description="Gly residues" evidence="1">
    <location>
        <begin position="63"/>
        <end position="74"/>
    </location>
</feature>
<dbReference type="Proteomes" id="UP000199111">
    <property type="component" value="Unassembled WGS sequence"/>
</dbReference>
<feature type="compositionally biased region" description="Gly residues" evidence="1">
    <location>
        <begin position="84"/>
        <end position="93"/>
    </location>
</feature>
<sequence>MTAGRAVFAAPDLPEGGPHRPRTSRAADRPAGDAGDTGRVIPDSADRDVPPRTAVTEHPASRGCGGEQGVGHRGAGVEDRTAGPVGGDQTGVT</sequence>
<keyword evidence="3" id="KW-1185">Reference proteome</keyword>
<feature type="region of interest" description="Disordered" evidence="1">
    <location>
        <begin position="1"/>
        <end position="93"/>
    </location>
</feature>
<evidence type="ECO:0000313" key="2">
    <source>
        <dbReference type="EMBL" id="SFK68991.1"/>
    </source>
</evidence>